<evidence type="ECO:0000313" key="3">
    <source>
        <dbReference type="Proteomes" id="UP000663464"/>
    </source>
</evidence>
<dbReference type="InterPro" id="IPR046229">
    <property type="entry name" value="TnpC-like"/>
</dbReference>
<dbReference type="Proteomes" id="UP000663464">
    <property type="component" value="Chromosome"/>
</dbReference>
<dbReference type="AlphaFoldDB" id="A0ABD7CLH5"/>
<dbReference type="RefSeq" id="WP_047403723.1">
    <property type="nucleotide sequence ID" value="NZ_CP069280.1"/>
</dbReference>
<evidence type="ECO:0000313" key="2">
    <source>
        <dbReference type="EMBL" id="QRI53953.1"/>
    </source>
</evidence>
<keyword evidence="1" id="KW-0175">Coiled coil</keyword>
<feature type="coiled-coil region" evidence="1">
    <location>
        <begin position="89"/>
        <end position="133"/>
    </location>
</feature>
<proteinExistence type="predicted"/>
<dbReference type="EMBL" id="CP069280">
    <property type="protein sequence ID" value="QRI53953.1"/>
    <property type="molecule type" value="Genomic_DNA"/>
</dbReference>
<protein>
    <submittedName>
        <fullName evidence="2">Transposase</fullName>
    </submittedName>
</protein>
<name>A0ABD7CLH5_CLOBO</name>
<reference evidence="2 3" key="1">
    <citation type="journal article" date="2014" name="J. Infect. Dis.">
        <title>Molecular characterization of a novel botulinum neurotoxin type H gene.</title>
        <authorList>
            <person name="Dover N."/>
            <person name="Barash J.R."/>
            <person name="Hill K.K."/>
            <person name="Xie G."/>
            <person name="Arnon S.S."/>
        </authorList>
    </citation>
    <scope>NUCLEOTIDE SEQUENCE [LARGE SCALE GENOMIC DNA]</scope>
    <source>
        <strain evidence="2 3">IBCA10-7060</strain>
    </source>
</reference>
<organism evidence="2 3">
    <name type="scientific">Clostridium botulinum</name>
    <dbReference type="NCBI Taxonomy" id="1491"/>
    <lineage>
        <taxon>Bacteria</taxon>
        <taxon>Bacillati</taxon>
        <taxon>Bacillota</taxon>
        <taxon>Clostridia</taxon>
        <taxon>Eubacteriales</taxon>
        <taxon>Clostridiaceae</taxon>
        <taxon>Clostridium</taxon>
    </lineage>
</organism>
<accession>A0ABD7CLH5</accession>
<gene>
    <name evidence="2" type="ORF">JQS73_02160</name>
</gene>
<sequence>MKHKRNVEGLKKYQEKKNQETIKKVIEVIEKLKYSKTKAINFKTVAEESGVSKATLYNNPVLKERILSLRAISKGALDESVIELPKDKLKQKDKKIKQLYEEIKKLKQQQQDLIVQLVQMEELKEENRRLKEQIGIK</sequence>
<evidence type="ECO:0000256" key="1">
    <source>
        <dbReference type="SAM" id="Coils"/>
    </source>
</evidence>
<dbReference type="Pfam" id="PF19776">
    <property type="entry name" value="DUF6262"/>
    <property type="match status" value="1"/>
</dbReference>